<dbReference type="EMBL" id="RDQH01000331">
    <property type="protein sequence ID" value="RXH97435.1"/>
    <property type="molecule type" value="Genomic_DNA"/>
</dbReference>
<keyword evidence="2" id="KW-0472">Membrane</keyword>
<gene>
    <name evidence="3" type="ORF">DVH24_007781</name>
</gene>
<feature type="transmembrane region" description="Helical" evidence="2">
    <location>
        <begin position="91"/>
        <end position="113"/>
    </location>
</feature>
<accession>A0A498JQL1</accession>
<dbReference type="AlphaFoldDB" id="A0A498JQL1"/>
<evidence type="ECO:0000256" key="2">
    <source>
        <dbReference type="SAM" id="Phobius"/>
    </source>
</evidence>
<proteinExistence type="predicted"/>
<name>A0A498JQL1_MALDO</name>
<evidence type="ECO:0000256" key="1">
    <source>
        <dbReference type="SAM" id="MobiDB-lite"/>
    </source>
</evidence>
<keyword evidence="2" id="KW-0812">Transmembrane</keyword>
<dbReference type="Proteomes" id="UP000290289">
    <property type="component" value="Chromosome 5"/>
</dbReference>
<organism evidence="3 4">
    <name type="scientific">Malus domestica</name>
    <name type="common">Apple</name>
    <name type="synonym">Pyrus malus</name>
    <dbReference type="NCBI Taxonomy" id="3750"/>
    <lineage>
        <taxon>Eukaryota</taxon>
        <taxon>Viridiplantae</taxon>
        <taxon>Streptophyta</taxon>
        <taxon>Embryophyta</taxon>
        <taxon>Tracheophyta</taxon>
        <taxon>Spermatophyta</taxon>
        <taxon>Magnoliopsida</taxon>
        <taxon>eudicotyledons</taxon>
        <taxon>Gunneridae</taxon>
        <taxon>Pentapetalae</taxon>
        <taxon>rosids</taxon>
        <taxon>fabids</taxon>
        <taxon>Rosales</taxon>
        <taxon>Rosaceae</taxon>
        <taxon>Amygdaloideae</taxon>
        <taxon>Maleae</taxon>
        <taxon>Malus</taxon>
    </lineage>
</organism>
<feature type="region of interest" description="Disordered" evidence="1">
    <location>
        <begin position="1"/>
        <end position="41"/>
    </location>
</feature>
<keyword evidence="2" id="KW-1133">Transmembrane helix</keyword>
<evidence type="ECO:0000313" key="4">
    <source>
        <dbReference type="Proteomes" id="UP000290289"/>
    </source>
</evidence>
<sequence length="125" mass="13754">MRSEHEAELTGAEAEGITANAVESFGNKPQEDQEEIGRGREREREFIVMVEDAQDSESPLKEAHVCGYMLLSISAMIMMESRGSRPVDLRFVLLYPFLSLSVNFLKLTILAVFGSGESSGLALIA</sequence>
<comment type="caution">
    <text evidence="3">The sequence shown here is derived from an EMBL/GenBank/DDBJ whole genome shotgun (WGS) entry which is preliminary data.</text>
</comment>
<reference evidence="3 4" key="1">
    <citation type="submission" date="2018-10" db="EMBL/GenBank/DDBJ databases">
        <title>A high-quality apple genome assembly.</title>
        <authorList>
            <person name="Hu J."/>
        </authorList>
    </citation>
    <scope>NUCLEOTIDE SEQUENCE [LARGE SCALE GENOMIC DNA]</scope>
    <source>
        <strain evidence="4">cv. HFTH1</strain>
        <tissue evidence="3">Young leaf</tissue>
    </source>
</reference>
<feature type="compositionally biased region" description="Basic and acidic residues" evidence="1">
    <location>
        <begin position="29"/>
        <end position="41"/>
    </location>
</feature>
<protein>
    <submittedName>
        <fullName evidence="3">Uncharacterized protein</fullName>
    </submittedName>
</protein>
<keyword evidence="4" id="KW-1185">Reference proteome</keyword>
<evidence type="ECO:0000313" key="3">
    <source>
        <dbReference type="EMBL" id="RXH97435.1"/>
    </source>
</evidence>